<dbReference type="STRING" id="1430440.MGMSRv2__1913"/>
<dbReference type="eggNOG" id="ENOG502Z8FF">
    <property type="taxonomic scope" value="Bacteria"/>
</dbReference>
<name>V6F3S6_MAGGM</name>
<protein>
    <submittedName>
        <fullName evidence="1">Uncharacterized protein</fullName>
    </submittedName>
</protein>
<evidence type="ECO:0000313" key="1">
    <source>
        <dbReference type="EMBL" id="CDK99128.1"/>
    </source>
</evidence>
<keyword evidence="2" id="KW-1185">Reference proteome</keyword>
<reference evidence="1 2" key="1">
    <citation type="journal article" date="2014" name="Genome Announc.">
        <title>Complete genome sequence of Magnetospirillum gryphiswaldense MSR-1.</title>
        <authorList>
            <person name="Wang X."/>
            <person name="Wang Q."/>
            <person name="Zhang W."/>
            <person name="Wang Y."/>
            <person name="Li L."/>
            <person name="Wen T."/>
            <person name="Zhang T."/>
            <person name="Zhang Y."/>
            <person name="Xu J."/>
            <person name="Hu J."/>
            <person name="Li S."/>
            <person name="Liu L."/>
            <person name="Liu J."/>
            <person name="Jiang W."/>
            <person name="Tian J."/>
            <person name="Li Y."/>
            <person name="Schuler D."/>
            <person name="Wang L."/>
            <person name="Li J."/>
        </authorList>
    </citation>
    <scope>NUCLEOTIDE SEQUENCE [LARGE SCALE GENOMIC DNA]</scope>
    <source>
        <strain evidence="2">DSM 6361 / JCM 21280 / NBRC 15271 / MSR-1</strain>
    </source>
</reference>
<dbReference type="NCBIfam" id="TIGR04096">
    <property type="entry name" value="dnd_rel_methyl"/>
    <property type="match status" value="1"/>
</dbReference>
<gene>
    <name evidence="1" type="ordered locus">MGMSRv2__1913</name>
</gene>
<accession>V6F3S6</accession>
<dbReference type="Proteomes" id="UP000018922">
    <property type="component" value="Chromosome I"/>
</dbReference>
<dbReference type="InterPro" id="IPR024019">
    <property type="entry name" value="CHP04096"/>
</dbReference>
<sequence length="393" mass="43524">MELGREPGLDEIERKEELEATFGSFARAYRAAHGRLDQAAVDASRTQRSDDVLVYLALQTFRRRKPYRHLEIGLQRDVKAFFGDYGSATEMAGRLLREAANPQSLSVACQTASETIGGWLVDDHYYQVHSSLIGRLPAVLRIYIGCAGVLYGDMAIADIVKIHIASGKVTVIQCDDFSAPLPRIIERVKVSLRNQEVRMFSYGEATGYEPPILYMKSRFMNEEMTGYAEQLEFDEQIGLITKVNEDSRGPSMEELLTKVRQAGLKIAGNALVKDDHPPALDDPCGSNLTYRDLIICGETALRTGLPNLPKSLESYKALRELAENVLDPVIDWYGAIQLTYGFCSPELAKKIPGRISAPPAPSHAESIDWPSTVDCGAQGNACNGVAWISRRHK</sequence>
<proteinExistence type="predicted"/>
<dbReference type="HOGENOM" id="CLU_701703_0_0_5"/>
<evidence type="ECO:0000313" key="2">
    <source>
        <dbReference type="Proteomes" id="UP000018922"/>
    </source>
</evidence>
<dbReference type="KEGG" id="mgy:MGMSRv2__1913"/>
<dbReference type="AlphaFoldDB" id="V6F3S6"/>
<dbReference type="EMBL" id="HG794546">
    <property type="protein sequence ID" value="CDK99128.1"/>
    <property type="molecule type" value="Genomic_DNA"/>
</dbReference>
<organism evidence="1 2">
    <name type="scientific">Magnetospirillum gryphiswaldense (strain DSM 6361 / JCM 21280 / NBRC 15271 / MSR-1)</name>
    <dbReference type="NCBI Taxonomy" id="431944"/>
    <lineage>
        <taxon>Bacteria</taxon>
        <taxon>Pseudomonadati</taxon>
        <taxon>Pseudomonadota</taxon>
        <taxon>Alphaproteobacteria</taxon>
        <taxon>Rhodospirillales</taxon>
        <taxon>Rhodospirillaceae</taxon>
        <taxon>Magnetospirillum</taxon>
    </lineage>
</organism>